<evidence type="ECO:0000313" key="2">
    <source>
        <dbReference type="EMBL" id="CEK63460.1"/>
    </source>
</evidence>
<name>A0A0B6Z712_9EUPU</name>
<feature type="signal peptide" evidence="1">
    <location>
        <begin position="1"/>
        <end position="22"/>
    </location>
</feature>
<keyword evidence="1" id="KW-0732">Signal</keyword>
<gene>
    <name evidence="2" type="primary">ORF48382</name>
</gene>
<reference evidence="2" key="1">
    <citation type="submission" date="2014-12" db="EMBL/GenBank/DDBJ databases">
        <title>Insight into the proteome of Arion vulgaris.</title>
        <authorList>
            <person name="Aradska J."/>
            <person name="Bulat T."/>
            <person name="Smidak R."/>
            <person name="Sarate P."/>
            <person name="Gangsoo J."/>
            <person name="Sialana F."/>
            <person name="Bilban M."/>
            <person name="Lubec G."/>
        </authorList>
    </citation>
    <scope>NUCLEOTIDE SEQUENCE</scope>
    <source>
        <tissue evidence="2">Skin</tissue>
    </source>
</reference>
<protein>
    <recommendedName>
        <fullName evidence="3">Corticotropin-releasing factor domain-containing protein</fullName>
    </recommendedName>
</protein>
<evidence type="ECO:0000256" key="1">
    <source>
        <dbReference type="SAM" id="SignalP"/>
    </source>
</evidence>
<evidence type="ECO:0008006" key="3">
    <source>
        <dbReference type="Google" id="ProtNLM"/>
    </source>
</evidence>
<sequence>MMTLTAILTVTLALIAICHARAARFESNHLFKASNLHPITEDNEGYDDKSFQFHTAQEEARLMRLKEEMLGFKHGMLAQATHLAGDVERRYQPSGYLGSRGKRFIPGLESLLLARYYQIAEKLKRQPHQGFHASRG</sequence>
<organism evidence="2">
    <name type="scientific">Arion vulgaris</name>
    <dbReference type="NCBI Taxonomy" id="1028688"/>
    <lineage>
        <taxon>Eukaryota</taxon>
        <taxon>Metazoa</taxon>
        <taxon>Spiralia</taxon>
        <taxon>Lophotrochozoa</taxon>
        <taxon>Mollusca</taxon>
        <taxon>Gastropoda</taxon>
        <taxon>Heterobranchia</taxon>
        <taxon>Euthyneura</taxon>
        <taxon>Panpulmonata</taxon>
        <taxon>Eupulmonata</taxon>
        <taxon>Stylommatophora</taxon>
        <taxon>Helicina</taxon>
        <taxon>Arionoidea</taxon>
        <taxon>Arionidae</taxon>
        <taxon>Arion</taxon>
    </lineage>
</organism>
<proteinExistence type="predicted"/>
<feature type="chain" id="PRO_5002123662" description="Corticotropin-releasing factor domain-containing protein" evidence="1">
    <location>
        <begin position="23"/>
        <end position="136"/>
    </location>
</feature>
<dbReference type="EMBL" id="HACG01016595">
    <property type="protein sequence ID" value="CEK63460.1"/>
    <property type="molecule type" value="Transcribed_RNA"/>
</dbReference>
<dbReference type="AlphaFoldDB" id="A0A0B6Z712"/>
<accession>A0A0B6Z712</accession>